<dbReference type="OrthoDB" id="9861297at2"/>
<dbReference type="EMBL" id="BGZJ01000001">
    <property type="protein sequence ID" value="GBO94071.1"/>
    <property type="molecule type" value="Genomic_DNA"/>
</dbReference>
<gene>
    <name evidence="2" type="ORF">MESMUL_14250</name>
</gene>
<protein>
    <submittedName>
        <fullName evidence="2">Uncharacterized protein</fullName>
    </submittedName>
</protein>
<name>A0A388SF83_9BURK</name>
<keyword evidence="3" id="KW-1185">Reference proteome</keyword>
<feature type="transmembrane region" description="Helical" evidence="1">
    <location>
        <begin position="39"/>
        <end position="59"/>
    </location>
</feature>
<sequence length="118" mass="13967">MSARKDRENWERFRDDWENNRIVVHVDPFKAMDAWKNGVTHTLAPMVWFFGLLCIPASLILAFFFFWWVIPLGLIAFLACHFISQHLHAKAMTRAMLEDEAFFLQSDRNGWVKIVRVL</sequence>
<evidence type="ECO:0000313" key="2">
    <source>
        <dbReference type="EMBL" id="GBO94071.1"/>
    </source>
</evidence>
<dbReference type="RefSeq" id="WP_116270336.1">
    <property type="nucleotide sequence ID" value="NZ_BGZJ01000001.1"/>
</dbReference>
<accession>A0A388SF83</accession>
<evidence type="ECO:0000256" key="1">
    <source>
        <dbReference type="SAM" id="Phobius"/>
    </source>
</evidence>
<keyword evidence="1" id="KW-0812">Transmembrane</keyword>
<evidence type="ECO:0000313" key="3">
    <source>
        <dbReference type="Proteomes" id="UP000266091"/>
    </source>
</evidence>
<organism evidence="2 3">
    <name type="scientific">Mesosutterella multiformis</name>
    <dbReference type="NCBI Taxonomy" id="2259133"/>
    <lineage>
        <taxon>Bacteria</taxon>
        <taxon>Pseudomonadati</taxon>
        <taxon>Pseudomonadota</taxon>
        <taxon>Betaproteobacteria</taxon>
        <taxon>Burkholderiales</taxon>
        <taxon>Sutterellaceae</taxon>
        <taxon>Mesosutterella</taxon>
    </lineage>
</organism>
<comment type="caution">
    <text evidence="2">The sequence shown here is derived from an EMBL/GenBank/DDBJ whole genome shotgun (WGS) entry which is preliminary data.</text>
</comment>
<feature type="transmembrane region" description="Helical" evidence="1">
    <location>
        <begin position="65"/>
        <end position="84"/>
    </location>
</feature>
<keyword evidence="1" id="KW-1133">Transmembrane helix</keyword>
<proteinExistence type="predicted"/>
<dbReference type="AlphaFoldDB" id="A0A388SF83"/>
<dbReference type="Proteomes" id="UP000266091">
    <property type="component" value="Unassembled WGS sequence"/>
</dbReference>
<reference evidence="2 3" key="1">
    <citation type="journal article" date="2018" name="Int. J. Syst. Evol. Microbiol.">
        <title>Mesosutterella multiformis gen. nov., sp. nov., a member of the family Sutterellaceae and Sutterella megalosphaeroides sp. nov., isolated from human faeces.</title>
        <authorList>
            <person name="Sakamoto M."/>
            <person name="Ikeyama N."/>
            <person name="Kunihiro T."/>
            <person name="Iino T."/>
            <person name="Yuki M."/>
            <person name="Ohkuma M."/>
        </authorList>
    </citation>
    <scope>NUCLEOTIDE SEQUENCE [LARGE SCALE GENOMIC DNA]</scope>
    <source>
        <strain evidence="2 3">4NBBH2</strain>
    </source>
</reference>
<keyword evidence="1" id="KW-0472">Membrane</keyword>
<accession>A0A401LMK9</accession>